<name>E5A2H1_LEPMJ</name>
<dbReference type="InParanoid" id="E5A2H1"/>
<feature type="compositionally biased region" description="Basic and acidic residues" evidence="1">
    <location>
        <begin position="28"/>
        <end position="38"/>
    </location>
</feature>
<dbReference type="Proteomes" id="UP000002668">
    <property type="component" value="Genome"/>
</dbReference>
<dbReference type="VEuPathDB" id="FungiDB:LEMA_P091760.1"/>
<reference evidence="3" key="1">
    <citation type="journal article" date="2011" name="Nat. Commun.">
        <title>Effector diversification within compartments of the Leptosphaeria maculans genome affected by Repeat-Induced Point mutations.</title>
        <authorList>
            <person name="Rouxel T."/>
            <person name="Grandaubert J."/>
            <person name="Hane J.K."/>
            <person name="Hoede C."/>
            <person name="van de Wouw A.P."/>
            <person name="Couloux A."/>
            <person name="Dominguez V."/>
            <person name="Anthouard V."/>
            <person name="Bally P."/>
            <person name="Bourras S."/>
            <person name="Cozijnsen A.J."/>
            <person name="Ciuffetti L.M."/>
            <person name="Degrave A."/>
            <person name="Dilmaghani A."/>
            <person name="Duret L."/>
            <person name="Fudal I."/>
            <person name="Goodwin S.B."/>
            <person name="Gout L."/>
            <person name="Glaser N."/>
            <person name="Linglin J."/>
            <person name="Kema G.H.J."/>
            <person name="Lapalu N."/>
            <person name="Lawrence C.B."/>
            <person name="May K."/>
            <person name="Meyer M."/>
            <person name="Ollivier B."/>
            <person name="Poulain J."/>
            <person name="Schoch C.L."/>
            <person name="Simon A."/>
            <person name="Spatafora J.W."/>
            <person name="Stachowiak A."/>
            <person name="Turgeon B.G."/>
            <person name="Tyler B.M."/>
            <person name="Vincent D."/>
            <person name="Weissenbach J."/>
            <person name="Amselem J."/>
            <person name="Quesneville H."/>
            <person name="Oliver R.P."/>
            <person name="Wincker P."/>
            <person name="Balesdent M.-H."/>
            <person name="Howlett B.J."/>
        </authorList>
    </citation>
    <scope>NUCLEOTIDE SEQUENCE [LARGE SCALE GENOMIC DNA]</scope>
    <source>
        <strain evidence="3">JN3 / isolate v23.1.3 / race Av1-4-5-6-7-8</strain>
    </source>
</reference>
<feature type="region of interest" description="Disordered" evidence="1">
    <location>
        <begin position="19"/>
        <end position="46"/>
    </location>
</feature>
<evidence type="ECO:0000256" key="1">
    <source>
        <dbReference type="SAM" id="MobiDB-lite"/>
    </source>
</evidence>
<dbReference type="AlphaFoldDB" id="E5A2H1"/>
<evidence type="ECO:0000313" key="3">
    <source>
        <dbReference type="Proteomes" id="UP000002668"/>
    </source>
</evidence>
<keyword evidence="3" id="KW-1185">Reference proteome</keyword>
<gene>
    <name evidence="2" type="ORF">LEMA_P091760.1</name>
</gene>
<proteinExistence type="predicted"/>
<accession>E5A2H1</accession>
<sequence>MLLLSLNTLAGASLRQSLSLPRSTCSRDVGRRHARPPDPSRAASYVVDSNLRHPACMHA</sequence>
<organism evidence="3">
    <name type="scientific">Leptosphaeria maculans (strain JN3 / isolate v23.1.3 / race Av1-4-5-6-7-8)</name>
    <name type="common">Blackleg fungus</name>
    <name type="synonym">Phoma lingam</name>
    <dbReference type="NCBI Taxonomy" id="985895"/>
    <lineage>
        <taxon>Eukaryota</taxon>
        <taxon>Fungi</taxon>
        <taxon>Dikarya</taxon>
        <taxon>Ascomycota</taxon>
        <taxon>Pezizomycotina</taxon>
        <taxon>Dothideomycetes</taxon>
        <taxon>Pleosporomycetidae</taxon>
        <taxon>Pleosporales</taxon>
        <taxon>Pleosporineae</taxon>
        <taxon>Leptosphaeriaceae</taxon>
        <taxon>Plenodomus</taxon>
        <taxon>Plenodomus lingam/Leptosphaeria maculans species complex</taxon>
    </lineage>
</organism>
<dbReference type="HOGENOM" id="CLU_2961233_0_0_1"/>
<dbReference type="EMBL" id="FP929132">
    <property type="protein sequence ID" value="CBX97767.1"/>
    <property type="molecule type" value="Genomic_DNA"/>
</dbReference>
<evidence type="ECO:0000313" key="2">
    <source>
        <dbReference type="EMBL" id="CBX97767.1"/>
    </source>
</evidence>
<protein>
    <submittedName>
        <fullName evidence="2">Predicted protein</fullName>
    </submittedName>
</protein>